<proteinExistence type="predicted"/>
<name>A0A6J5N752_9CAUD</name>
<dbReference type="EMBL" id="LR796622">
    <property type="protein sequence ID" value="CAB4154577.1"/>
    <property type="molecule type" value="Genomic_DNA"/>
</dbReference>
<sequence>MANANIIDSGFLQVHAPLKQSNSSEPRADSDESLEILTLEEQGLVETVDPSKTGNKPKKLVAVEVYGYEVGRGKNKRVVTPDDVYRLAAIGSTDREIARWFDMDENTLKYNFKSIIAKGREDLHQSLRMAQIKLALSGNATMLIWLGKNILEQSDNPTNTEANQPLPWIEEE</sequence>
<organism evidence="1">
    <name type="scientific">uncultured Caudovirales phage</name>
    <dbReference type="NCBI Taxonomy" id="2100421"/>
    <lineage>
        <taxon>Viruses</taxon>
        <taxon>Duplodnaviria</taxon>
        <taxon>Heunggongvirae</taxon>
        <taxon>Uroviricota</taxon>
        <taxon>Caudoviricetes</taxon>
        <taxon>Peduoviridae</taxon>
        <taxon>Maltschvirus</taxon>
        <taxon>Maltschvirus maltsch</taxon>
    </lineage>
</organism>
<reference evidence="1" key="1">
    <citation type="submission" date="2020-04" db="EMBL/GenBank/DDBJ databases">
        <authorList>
            <person name="Chiriac C."/>
            <person name="Salcher M."/>
            <person name="Ghai R."/>
            <person name="Kavagutti S V."/>
        </authorList>
    </citation>
    <scope>NUCLEOTIDE SEQUENCE</scope>
</reference>
<accession>A0A6J5N752</accession>
<gene>
    <name evidence="1" type="ORF">UFOVP645_12</name>
</gene>
<evidence type="ECO:0000313" key="1">
    <source>
        <dbReference type="EMBL" id="CAB4154577.1"/>
    </source>
</evidence>
<protein>
    <submittedName>
        <fullName evidence="1">Uncharacterized protein</fullName>
    </submittedName>
</protein>